<gene>
    <name evidence="1" type="ORF">ALOHA_HF4000141I21ctg1g2</name>
</gene>
<protein>
    <submittedName>
        <fullName evidence="1">Uncharacterized protein</fullName>
    </submittedName>
</protein>
<dbReference type="AlphaFoldDB" id="B3T2H1"/>
<name>B3T2H1_9ZZZZ</name>
<dbReference type="EMBL" id="EU016585">
    <property type="protein sequence ID" value="ABZ06780.1"/>
    <property type="molecule type" value="Genomic_DNA"/>
</dbReference>
<proteinExistence type="predicted"/>
<evidence type="ECO:0000313" key="1">
    <source>
        <dbReference type="EMBL" id="ABZ06780.1"/>
    </source>
</evidence>
<sequence>MISFFYKLVRRNFANFLCPFGINTNYNRNSNVVFFIMNYQICLRYFLTGNSLKIDIIKVGFLTFSEKTTKLLNINFIRNSI</sequence>
<accession>B3T2H1</accession>
<organism evidence="1">
    <name type="scientific">uncultured marine microorganism HF4000_141I21</name>
    <dbReference type="NCBI Taxonomy" id="455526"/>
    <lineage>
        <taxon>unclassified sequences</taxon>
        <taxon>environmental samples</taxon>
    </lineage>
</organism>
<reference evidence="1" key="1">
    <citation type="journal article" date="2008" name="ISME J.">
        <title>Genomic patterns of recombination, clonal divergence and environment in marine microbial populations.</title>
        <authorList>
            <person name="Konstantinidis K.T."/>
            <person name="Delong E.F."/>
        </authorList>
    </citation>
    <scope>NUCLEOTIDE SEQUENCE</scope>
</reference>